<dbReference type="GO" id="GO:0016020">
    <property type="term" value="C:membrane"/>
    <property type="evidence" value="ECO:0007669"/>
    <property type="project" value="UniProtKB-SubCell"/>
</dbReference>
<keyword evidence="7" id="KW-1185">Reference proteome</keyword>
<feature type="transmembrane region" description="Helical" evidence="5">
    <location>
        <begin position="101"/>
        <end position="123"/>
    </location>
</feature>
<feature type="transmembrane region" description="Helical" evidence="5">
    <location>
        <begin position="76"/>
        <end position="95"/>
    </location>
</feature>
<dbReference type="PANTHER" id="PTHR10924:SF6">
    <property type="entry name" value="SOLUTE CARRIER FAMILY 49 MEMBER A3"/>
    <property type="match status" value="1"/>
</dbReference>
<evidence type="ECO:0000313" key="7">
    <source>
        <dbReference type="Proteomes" id="UP001162131"/>
    </source>
</evidence>
<feature type="transmembrane region" description="Helical" evidence="5">
    <location>
        <begin position="304"/>
        <end position="325"/>
    </location>
</feature>
<evidence type="ECO:0000313" key="6">
    <source>
        <dbReference type="EMBL" id="CAG9328593.1"/>
    </source>
</evidence>
<keyword evidence="2 5" id="KW-0812">Transmembrane</keyword>
<evidence type="ECO:0000256" key="2">
    <source>
        <dbReference type="ARBA" id="ARBA00022692"/>
    </source>
</evidence>
<evidence type="ECO:0000256" key="4">
    <source>
        <dbReference type="ARBA" id="ARBA00023136"/>
    </source>
</evidence>
<evidence type="ECO:0000256" key="3">
    <source>
        <dbReference type="ARBA" id="ARBA00022989"/>
    </source>
</evidence>
<feature type="transmembrane region" description="Helical" evidence="5">
    <location>
        <begin position="12"/>
        <end position="36"/>
    </location>
</feature>
<feature type="transmembrane region" description="Helical" evidence="5">
    <location>
        <begin position="135"/>
        <end position="160"/>
    </location>
</feature>
<evidence type="ECO:0008006" key="8">
    <source>
        <dbReference type="Google" id="ProtNLM"/>
    </source>
</evidence>
<evidence type="ECO:0000256" key="5">
    <source>
        <dbReference type="SAM" id="Phobius"/>
    </source>
</evidence>
<feature type="transmembrane region" description="Helical" evidence="5">
    <location>
        <begin position="247"/>
        <end position="267"/>
    </location>
</feature>
<dbReference type="SUPFAM" id="SSF103473">
    <property type="entry name" value="MFS general substrate transporter"/>
    <property type="match status" value="1"/>
</dbReference>
<protein>
    <recommendedName>
        <fullName evidence="8">MFS transporter</fullName>
    </recommendedName>
</protein>
<dbReference type="Proteomes" id="UP001162131">
    <property type="component" value="Unassembled WGS sequence"/>
</dbReference>
<feature type="transmembrane region" description="Helical" evidence="5">
    <location>
        <begin position="42"/>
        <end position="64"/>
    </location>
</feature>
<dbReference type="GO" id="GO:0022857">
    <property type="term" value="F:transmembrane transporter activity"/>
    <property type="evidence" value="ECO:0007669"/>
    <property type="project" value="InterPro"/>
</dbReference>
<dbReference type="Pfam" id="PF07690">
    <property type="entry name" value="MFS_1"/>
    <property type="match status" value="1"/>
</dbReference>
<proteinExistence type="predicted"/>
<feature type="transmembrane region" description="Helical" evidence="5">
    <location>
        <begin position="210"/>
        <end position="235"/>
    </location>
</feature>
<feature type="transmembrane region" description="Helical" evidence="5">
    <location>
        <begin position="279"/>
        <end position="298"/>
    </location>
</feature>
<feature type="transmembrane region" description="Helical" evidence="5">
    <location>
        <begin position="166"/>
        <end position="184"/>
    </location>
</feature>
<feature type="transmembrane region" description="Helical" evidence="5">
    <location>
        <begin position="364"/>
        <end position="384"/>
    </location>
</feature>
<feature type="transmembrane region" description="Helical" evidence="5">
    <location>
        <begin position="337"/>
        <end position="358"/>
    </location>
</feature>
<keyword evidence="3 5" id="KW-1133">Transmembrane helix</keyword>
<dbReference type="InterPro" id="IPR049680">
    <property type="entry name" value="FLVCR1-2_SLC49-like"/>
</dbReference>
<dbReference type="AlphaFoldDB" id="A0AAU9JUJ4"/>
<name>A0AAU9JUJ4_9CILI</name>
<dbReference type="EMBL" id="CAJZBQ010000046">
    <property type="protein sequence ID" value="CAG9328593.1"/>
    <property type="molecule type" value="Genomic_DNA"/>
</dbReference>
<dbReference type="Gene3D" id="1.20.1250.20">
    <property type="entry name" value="MFS general substrate transporter like domains"/>
    <property type="match status" value="1"/>
</dbReference>
<evidence type="ECO:0000256" key="1">
    <source>
        <dbReference type="ARBA" id="ARBA00004141"/>
    </source>
</evidence>
<dbReference type="PANTHER" id="PTHR10924">
    <property type="entry name" value="MAJOR FACILITATOR SUPERFAMILY PROTEIN-RELATED"/>
    <property type="match status" value="1"/>
</dbReference>
<organism evidence="6 7">
    <name type="scientific">Blepharisma stoltei</name>
    <dbReference type="NCBI Taxonomy" id="1481888"/>
    <lineage>
        <taxon>Eukaryota</taxon>
        <taxon>Sar</taxon>
        <taxon>Alveolata</taxon>
        <taxon>Ciliophora</taxon>
        <taxon>Postciliodesmatophora</taxon>
        <taxon>Heterotrichea</taxon>
        <taxon>Heterotrichida</taxon>
        <taxon>Blepharismidae</taxon>
        <taxon>Blepharisma</taxon>
    </lineage>
</organism>
<comment type="subcellular location">
    <subcellularLocation>
        <location evidence="1">Membrane</location>
        <topology evidence="1">Multi-pass membrane protein</topology>
    </subcellularLocation>
</comment>
<sequence>MTIITNFSKRRWVMLILYFAVSFINGVTYCALAPVNDLAEKYYNVSTDLVSLFAVSFLVMYLPLAPLASWGLGISYYWSMTVAWIFTFIGCWIKYLAFDNYAFACVGIFLIASVNAPVLAGCSPLAVRWFPKNEWVLATSIGSISNFVGMGASFIASPYLNDMNMINLWHAIFASVFFLLNIIFSQKEPGFQKSESLVEGFKKALKNKMIMWIVLCSSSGIGAGYTVIAIIFVILEPDGLSSVEVGWIGFDMVMMGMIGGLIATYLVANYLSITKPLRIFLIGSILSTVVWAFIRAIFPLSISGAGFLGAMLIGHLPLGISAAVIEDRSIEESITTNMIFFMANLLGTIYTYPVQYFYELTNLTGLWAISALVLISFLPLIFIYRQPIDDDKASIKPTEILLKD</sequence>
<comment type="caution">
    <text evidence="6">The sequence shown here is derived from an EMBL/GenBank/DDBJ whole genome shotgun (WGS) entry which is preliminary data.</text>
</comment>
<dbReference type="InterPro" id="IPR036259">
    <property type="entry name" value="MFS_trans_sf"/>
</dbReference>
<keyword evidence="4 5" id="KW-0472">Membrane</keyword>
<reference evidence="6" key="1">
    <citation type="submission" date="2021-09" db="EMBL/GenBank/DDBJ databases">
        <authorList>
            <consortium name="AG Swart"/>
            <person name="Singh M."/>
            <person name="Singh A."/>
            <person name="Seah K."/>
            <person name="Emmerich C."/>
        </authorList>
    </citation>
    <scope>NUCLEOTIDE SEQUENCE</scope>
    <source>
        <strain evidence="6">ATCC30299</strain>
    </source>
</reference>
<gene>
    <name evidence="6" type="ORF">BSTOLATCC_MIC46590</name>
</gene>
<accession>A0AAU9JUJ4</accession>
<dbReference type="InterPro" id="IPR011701">
    <property type="entry name" value="MFS"/>
</dbReference>